<dbReference type="PANTHER" id="PTHR36764">
    <property type="entry name" value="TRNA (ILE)-LYSIDINE SYNTHASE"/>
    <property type="match status" value="1"/>
</dbReference>
<dbReference type="GO" id="GO:0009507">
    <property type="term" value="C:chloroplast"/>
    <property type="evidence" value="ECO:0007669"/>
    <property type="project" value="TreeGrafter"/>
</dbReference>
<dbReference type="OrthoDB" id="1922268at2759"/>
<evidence type="ECO:0000256" key="1">
    <source>
        <dbReference type="SAM" id="MobiDB-lite"/>
    </source>
</evidence>
<proteinExistence type="predicted"/>
<organism evidence="2 3">
    <name type="scientific">Striga asiatica</name>
    <name type="common">Asiatic witchweed</name>
    <name type="synonym">Buchnera asiatica</name>
    <dbReference type="NCBI Taxonomy" id="4170"/>
    <lineage>
        <taxon>Eukaryota</taxon>
        <taxon>Viridiplantae</taxon>
        <taxon>Streptophyta</taxon>
        <taxon>Embryophyta</taxon>
        <taxon>Tracheophyta</taxon>
        <taxon>Spermatophyta</taxon>
        <taxon>Magnoliopsida</taxon>
        <taxon>eudicotyledons</taxon>
        <taxon>Gunneridae</taxon>
        <taxon>Pentapetalae</taxon>
        <taxon>asterids</taxon>
        <taxon>lamiids</taxon>
        <taxon>Lamiales</taxon>
        <taxon>Orobanchaceae</taxon>
        <taxon>Buchnereae</taxon>
        <taxon>Striga</taxon>
    </lineage>
</organism>
<dbReference type="GO" id="GO:0016787">
    <property type="term" value="F:hydrolase activity"/>
    <property type="evidence" value="ECO:0007669"/>
    <property type="project" value="UniProtKB-KW"/>
</dbReference>
<dbReference type="AlphaFoldDB" id="A0A5A7Q0B3"/>
<comment type="caution">
    <text evidence="2">The sequence shown here is derived from an EMBL/GenBank/DDBJ whole genome shotgun (WGS) entry which is preliminary data.</text>
</comment>
<feature type="compositionally biased region" description="Polar residues" evidence="1">
    <location>
        <begin position="204"/>
        <end position="218"/>
    </location>
</feature>
<feature type="region of interest" description="Disordered" evidence="1">
    <location>
        <begin position="49"/>
        <end position="95"/>
    </location>
</feature>
<feature type="compositionally biased region" description="Basic and acidic residues" evidence="1">
    <location>
        <begin position="80"/>
        <end position="95"/>
    </location>
</feature>
<keyword evidence="2" id="KW-0378">Hydrolase</keyword>
<protein>
    <submittedName>
        <fullName evidence="2">P-loop containing nucleoside triphosphatehydrolases superfamily protein</fullName>
    </submittedName>
</protein>
<sequence>MVAISLYKGSLHKASGVSRRWSPPAPRISLKDFKILLCRRDRALARLRSSSAAADVDVGTASSPRPDPLPNRANTNSIHPDNDVSKRVGDNHVDNHCSEPELLPKGVLKEEEVREMVTDERENLFREFVEKADAMLEEQKDEENVKALVGEKSISEKAAEERTKEVKEKLEILNEKKHSLVQVLKQILSAEEKLKRGEADDFSNHNTTSHHLPRTSCTSPSSDSQQRKPSSSMVPHSYRATMSVVGSPSRFAPAGQSKSQGQGQGQGQGLSVLAVSATSYVVSSPSPAASGGTSVFREAMN</sequence>
<dbReference type="EMBL" id="BKCP01005516">
    <property type="protein sequence ID" value="GER38550.1"/>
    <property type="molecule type" value="Genomic_DNA"/>
</dbReference>
<feature type="region of interest" description="Disordered" evidence="1">
    <location>
        <begin position="282"/>
        <end position="301"/>
    </location>
</feature>
<accession>A0A5A7Q0B3</accession>
<feature type="compositionally biased region" description="Low complexity" evidence="1">
    <location>
        <begin position="282"/>
        <end position="295"/>
    </location>
</feature>
<evidence type="ECO:0000313" key="3">
    <source>
        <dbReference type="Proteomes" id="UP000325081"/>
    </source>
</evidence>
<feature type="compositionally biased region" description="Low complexity" evidence="1">
    <location>
        <begin position="219"/>
        <end position="232"/>
    </location>
</feature>
<feature type="region of interest" description="Disordered" evidence="1">
    <location>
        <begin position="198"/>
        <end position="269"/>
    </location>
</feature>
<dbReference type="Proteomes" id="UP000325081">
    <property type="component" value="Unassembled WGS sequence"/>
</dbReference>
<reference evidence="3" key="1">
    <citation type="journal article" date="2019" name="Curr. Biol.">
        <title>Genome Sequence of Striga asiatica Provides Insight into the Evolution of Plant Parasitism.</title>
        <authorList>
            <person name="Yoshida S."/>
            <person name="Kim S."/>
            <person name="Wafula E.K."/>
            <person name="Tanskanen J."/>
            <person name="Kim Y.M."/>
            <person name="Honaas L."/>
            <person name="Yang Z."/>
            <person name="Spallek T."/>
            <person name="Conn C.E."/>
            <person name="Ichihashi Y."/>
            <person name="Cheong K."/>
            <person name="Cui S."/>
            <person name="Der J.P."/>
            <person name="Gundlach H."/>
            <person name="Jiao Y."/>
            <person name="Hori C."/>
            <person name="Ishida J.K."/>
            <person name="Kasahara H."/>
            <person name="Kiba T."/>
            <person name="Kim M.S."/>
            <person name="Koo N."/>
            <person name="Laohavisit A."/>
            <person name="Lee Y.H."/>
            <person name="Lumba S."/>
            <person name="McCourt P."/>
            <person name="Mortimer J.C."/>
            <person name="Mutuku J.M."/>
            <person name="Nomura T."/>
            <person name="Sasaki-Sekimoto Y."/>
            <person name="Seto Y."/>
            <person name="Wang Y."/>
            <person name="Wakatake T."/>
            <person name="Sakakibara H."/>
            <person name="Demura T."/>
            <person name="Yamaguchi S."/>
            <person name="Yoneyama K."/>
            <person name="Manabe R.I."/>
            <person name="Nelson D.C."/>
            <person name="Schulman A.H."/>
            <person name="Timko M.P."/>
            <person name="dePamphilis C.W."/>
            <person name="Choi D."/>
            <person name="Shirasu K."/>
        </authorList>
    </citation>
    <scope>NUCLEOTIDE SEQUENCE [LARGE SCALE GENOMIC DNA]</scope>
    <source>
        <strain evidence="3">cv. UVA1</strain>
    </source>
</reference>
<keyword evidence="3" id="KW-1185">Reference proteome</keyword>
<name>A0A5A7Q0B3_STRAF</name>
<dbReference type="PANTHER" id="PTHR36764:SF1">
    <property type="entry name" value="TRNA (ILE)-LYSIDINE SYNTHASE"/>
    <property type="match status" value="1"/>
</dbReference>
<evidence type="ECO:0000313" key="2">
    <source>
        <dbReference type="EMBL" id="GER38550.1"/>
    </source>
</evidence>
<gene>
    <name evidence="2" type="ORF">STAS_15078</name>
</gene>